<dbReference type="InterPro" id="IPR002048">
    <property type="entry name" value="EF_hand_dom"/>
</dbReference>
<evidence type="ECO:0000256" key="14">
    <source>
        <dbReference type="SAM" id="Coils"/>
    </source>
</evidence>
<evidence type="ECO:0000256" key="15">
    <source>
        <dbReference type="SAM" id="MobiDB-lite"/>
    </source>
</evidence>
<gene>
    <name evidence="18" type="ORF">NSCI0253_LOCUS43722</name>
</gene>
<comment type="subcellular location">
    <subcellularLocation>
        <location evidence="1">Membrane</location>
        <topology evidence="1">Multi-pass membrane protein</topology>
    </subcellularLocation>
</comment>
<evidence type="ECO:0000256" key="8">
    <source>
        <dbReference type="ARBA" id="ARBA00022882"/>
    </source>
</evidence>
<dbReference type="GO" id="GO:0098703">
    <property type="term" value="P:calcium ion import across plasma membrane"/>
    <property type="evidence" value="ECO:0007669"/>
    <property type="project" value="TreeGrafter"/>
</dbReference>
<feature type="transmembrane region" description="Helical" evidence="16">
    <location>
        <begin position="98"/>
        <end position="121"/>
    </location>
</feature>
<reference evidence="18" key="1">
    <citation type="submission" date="2021-01" db="EMBL/GenBank/DDBJ databases">
        <authorList>
            <person name="Corre E."/>
            <person name="Pelletier E."/>
            <person name="Niang G."/>
            <person name="Scheremetjew M."/>
            <person name="Finn R."/>
            <person name="Kale V."/>
            <person name="Holt S."/>
            <person name="Cochrane G."/>
            <person name="Meng A."/>
            <person name="Brown T."/>
            <person name="Cohen L."/>
        </authorList>
    </citation>
    <scope>NUCLEOTIDE SEQUENCE</scope>
</reference>
<dbReference type="Gene3D" id="1.20.120.350">
    <property type="entry name" value="Voltage-gated potassium channels. Chain C"/>
    <property type="match status" value="1"/>
</dbReference>
<keyword evidence="6 16" id="KW-0812">Transmembrane</keyword>
<evidence type="ECO:0000256" key="1">
    <source>
        <dbReference type="ARBA" id="ARBA00004141"/>
    </source>
</evidence>
<organism evidence="18">
    <name type="scientific">Noctiluca scintillans</name>
    <name type="common">Sea sparkle</name>
    <name type="synonym">Red tide dinoflagellate</name>
    <dbReference type="NCBI Taxonomy" id="2966"/>
    <lineage>
        <taxon>Eukaryota</taxon>
        <taxon>Sar</taxon>
        <taxon>Alveolata</taxon>
        <taxon>Dinophyceae</taxon>
        <taxon>Noctilucales</taxon>
        <taxon>Noctilucaceae</taxon>
        <taxon>Noctiluca</taxon>
    </lineage>
</organism>
<evidence type="ECO:0000256" key="7">
    <source>
        <dbReference type="ARBA" id="ARBA00022837"/>
    </source>
</evidence>
<dbReference type="Gene3D" id="1.10.287.70">
    <property type="match status" value="1"/>
</dbReference>
<keyword evidence="8" id="KW-0851">Voltage-gated channel</keyword>
<dbReference type="EMBL" id="HBFQ01061676">
    <property type="protein sequence ID" value="CAD8869366.1"/>
    <property type="molecule type" value="Transcribed_RNA"/>
</dbReference>
<feature type="domain" description="EF-hand" evidence="17">
    <location>
        <begin position="484"/>
        <end position="519"/>
    </location>
</feature>
<evidence type="ECO:0000256" key="6">
    <source>
        <dbReference type="ARBA" id="ARBA00022692"/>
    </source>
</evidence>
<evidence type="ECO:0000256" key="16">
    <source>
        <dbReference type="SAM" id="Phobius"/>
    </source>
</evidence>
<dbReference type="PANTHER" id="PTHR45628">
    <property type="entry name" value="VOLTAGE-DEPENDENT CALCIUM CHANNEL TYPE A SUBUNIT ALPHA-1"/>
    <property type="match status" value="1"/>
</dbReference>
<dbReference type="PROSITE" id="PS00018">
    <property type="entry name" value="EF_HAND_1"/>
    <property type="match status" value="1"/>
</dbReference>
<keyword evidence="7" id="KW-0106">Calcium</keyword>
<evidence type="ECO:0000259" key="17">
    <source>
        <dbReference type="PROSITE" id="PS50222"/>
    </source>
</evidence>
<evidence type="ECO:0000256" key="2">
    <source>
        <dbReference type="ARBA" id="ARBA00022448"/>
    </source>
</evidence>
<keyword evidence="11 16" id="KW-0472">Membrane</keyword>
<dbReference type="SUPFAM" id="SSF81324">
    <property type="entry name" value="Voltage-gated potassium channels"/>
    <property type="match status" value="1"/>
</dbReference>
<protein>
    <recommendedName>
        <fullName evidence="17">EF-hand domain-containing protein</fullName>
    </recommendedName>
</protein>
<feature type="coiled-coil region" evidence="14">
    <location>
        <begin position="530"/>
        <end position="575"/>
    </location>
</feature>
<feature type="transmembrane region" description="Helical" evidence="16">
    <location>
        <begin position="315"/>
        <end position="339"/>
    </location>
</feature>
<evidence type="ECO:0000256" key="9">
    <source>
        <dbReference type="ARBA" id="ARBA00022989"/>
    </source>
</evidence>
<evidence type="ECO:0000313" key="18">
    <source>
        <dbReference type="EMBL" id="CAD8869366.1"/>
    </source>
</evidence>
<dbReference type="PROSITE" id="PS50222">
    <property type="entry name" value="EF_HAND_2"/>
    <property type="match status" value="1"/>
</dbReference>
<evidence type="ECO:0000256" key="10">
    <source>
        <dbReference type="ARBA" id="ARBA00023065"/>
    </source>
</evidence>
<dbReference type="GO" id="GO:0008331">
    <property type="term" value="F:high voltage-gated calcium channel activity"/>
    <property type="evidence" value="ECO:0007669"/>
    <property type="project" value="TreeGrafter"/>
</dbReference>
<dbReference type="InterPro" id="IPR018247">
    <property type="entry name" value="EF_Hand_1_Ca_BS"/>
</dbReference>
<evidence type="ECO:0000256" key="4">
    <source>
        <dbReference type="ARBA" id="ARBA00022568"/>
    </source>
</evidence>
<dbReference type="InterPro" id="IPR011992">
    <property type="entry name" value="EF-hand-dom_pair"/>
</dbReference>
<dbReference type="SUPFAM" id="SSF47473">
    <property type="entry name" value="EF-hand"/>
    <property type="match status" value="1"/>
</dbReference>
<keyword evidence="12" id="KW-0325">Glycoprotein</keyword>
<dbReference type="GO" id="GO:0005509">
    <property type="term" value="F:calcium ion binding"/>
    <property type="evidence" value="ECO:0007669"/>
    <property type="project" value="InterPro"/>
</dbReference>
<keyword evidence="5" id="KW-0107">Calcium channel</keyword>
<evidence type="ECO:0000256" key="12">
    <source>
        <dbReference type="ARBA" id="ARBA00023180"/>
    </source>
</evidence>
<evidence type="ECO:0000256" key="13">
    <source>
        <dbReference type="ARBA" id="ARBA00023303"/>
    </source>
</evidence>
<keyword evidence="4" id="KW-0109">Calcium transport</keyword>
<proteinExistence type="predicted"/>
<feature type="transmembrane region" description="Helical" evidence="16">
    <location>
        <begin position="141"/>
        <end position="157"/>
    </location>
</feature>
<keyword evidence="9 16" id="KW-1133">Transmembrane helix</keyword>
<keyword evidence="13" id="KW-0407">Ion channel</keyword>
<name>A0A7S1AYJ1_NOCSC</name>
<dbReference type="GO" id="GO:0005891">
    <property type="term" value="C:voltage-gated calcium channel complex"/>
    <property type="evidence" value="ECO:0007669"/>
    <property type="project" value="TreeGrafter"/>
</dbReference>
<evidence type="ECO:0000256" key="3">
    <source>
        <dbReference type="ARBA" id="ARBA00022553"/>
    </source>
</evidence>
<dbReference type="AlphaFoldDB" id="A0A7S1AYJ1"/>
<dbReference type="PANTHER" id="PTHR45628:SF7">
    <property type="entry name" value="VOLTAGE-DEPENDENT CALCIUM CHANNEL TYPE A SUBUNIT ALPHA-1"/>
    <property type="match status" value="1"/>
</dbReference>
<keyword evidence="3" id="KW-0597">Phosphoprotein</keyword>
<keyword evidence="2" id="KW-0813">Transport</keyword>
<accession>A0A7S1AYJ1</accession>
<keyword evidence="14" id="KW-0175">Coiled coil</keyword>
<feature type="compositionally biased region" description="Basic and acidic residues" evidence="15">
    <location>
        <begin position="681"/>
        <end position="693"/>
    </location>
</feature>
<keyword evidence="10" id="KW-0406">Ion transport</keyword>
<evidence type="ECO:0000256" key="11">
    <source>
        <dbReference type="ARBA" id="ARBA00023136"/>
    </source>
</evidence>
<evidence type="ECO:0000256" key="5">
    <source>
        <dbReference type="ARBA" id="ARBA00022673"/>
    </source>
</evidence>
<dbReference type="InterPro" id="IPR050599">
    <property type="entry name" value="VDCC_alpha-1_subunit"/>
</dbReference>
<dbReference type="InterPro" id="IPR027359">
    <property type="entry name" value="Volt_channel_dom_sf"/>
</dbReference>
<sequence length="693" mass="77359">MDADPMPIHTSSPWFNPIRISEGAASEWELPSEGTPRSSTRTIEQTRLRGHSRMSVLSHSPETLDFDHAVPLDFNHLPRGHFGAEMWSQNWSTFRKMICVIVCSEWFDASMGILILVNVLVIGLEVDLGYAAEDVFDGLEIMLLMLFTMEIGLRAYVFRWKIFVKPVTVLDCTVLVAGLLAVGLQWVDGASGGGGNFARQLSIIRLARLLRLTRIVRISTQFRTLWIIVCGLRGCMSTVAWTTTALGLACWVSAIVAVDSVRVNGELQEVEFLDGDTVGTRFSNIPAALISMFTFFELENVSAVGYGIIQVEPLAAPLILAFALMVPIVLLNLITAVLVEVAISAAAKDQEHQRAIEQDEWRRTCRELQDLFMALMSEHRPIVTSITSPEVPVNESSPSSAESGRSVVGTTMIVLNRIRRTLSSTDEDRLGDEDDTKLCLAEEDPTFLLKKAHVEKAVESTTKRGGKIRERLNLLFAEPAGTKRGIQRLLEVWELIDVNRDGDLTLEEFTEGLAFLSGQIRTHSAETFVMLRLLRELSEAKEERAEATDLDGKNRAEANRRLDEVTADVHNLRMEVRGELGQLRKDWAKLNRDATTPRKFSPCASDSSRSPKCNCEEPQVYPTTVVQEVPDLKSLMLDVNSLREDIAGLRMQLAKSPASQTTRQRSRPIAMPTSVFPHPRTLPEEPWDNHESL</sequence>
<feature type="transmembrane region" description="Helical" evidence="16">
    <location>
        <begin position="287"/>
        <end position="309"/>
    </location>
</feature>
<feature type="region of interest" description="Disordered" evidence="15">
    <location>
        <begin position="653"/>
        <end position="693"/>
    </location>
</feature>
<dbReference type="InterPro" id="IPR005821">
    <property type="entry name" value="Ion_trans_dom"/>
</dbReference>
<dbReference type="Pfam" id="PF00520">
    <property type="entry name" value="Ion_trans"/>
    <property type="match status" value="1"/>
</dbReference>